<dbReference type="InterPro" id="IPR019554">
    <property type="entry name" value="Soluble_ligand-bd"/>
</dbReference>
<gene>
    <name evidence="4" type="ORF">EW640_02400</name>
</gene>
<dbReference type="Gene3D" id="3.10.560.10">
    <property type="entry name" value="Outer membrane lipoprotein wza domain like"/>
    <property type="match status" value="1"/>
</dbReference>
<feature type="compositionally biased region" description="Polar residues" evidence="1">
    <location>
        <begin position="15"/>
        <end position="28"/>
    </location>
</feature>
<dbReference type="PANTHER" id="PTHR21180:SF32">
    <property type="entry name" value="ENDONUCLEASE_EXONUCLEASE_PHOSPHATASE FAMILY DOMAIN-CONTAINING PROTEIN 1"/>
    <property type="match status" value="1"/>
</dbReference>
<proteinExistence type="predicted"/>
<reference evidence="4 5" key="1">
    <citation type="submission" date="2019-02" db="EMBL/GenBank/DDBJ databases">
        <title>Complete Genome Sequence and Methylome Analysis of Brevibacterium luteolum NEB1784.</title>
        <authorList>
            <person name="Fomenkov A."/>
            <person name="Roberts R.J."/>
        </authorList>
    </citation>
    <scope>NUCLEOTIDE SEQUENCE [LARGE SCALE GENOMIC DNA]</scope>
    <source>
        <strain evidence="4 5">NEB1784</strain>
    </source>
</reference>
<keyword evidence="4" id="KW-0238">DNA-binding</keyword>
<evidence type="ECO:0000313" key="4">
    <source>
        <dbReference type="EMBL" id="QIN28257.1"/>
    </source>
</evidence>
<dbReference type="SMART" id="SM00278">
    <property type="entry name" value="HhH1"/>
    <property type="match status" value="2"/>
</dbReference>
<dbReference type="InterPro" id="IPR003583">
    <property type="entry name" value="Hlx-hairpin-Hlx_DNA-bd_motif"/>
</dbReference>
<feature type="compositionally biased region" description="Basic and acidic residues" evidence="1">
    <location>
        <begin position="201"/>
        <end position="215"/>
    </location>
</feature>
<dbReference type="Pfam" id="PF12836">
    <property type="entry name" value="HHH_3"/>
    <property type="match status" value="1"/>
</dbReference>
<evidence type="ECO:0000256" key="1">
    <source>
        <dbReference type="SAM" id="MobiDB-lite"/>
    </source>
</evidence>
<dbReference type="NCBIfam" id="TIGR00426">
    <property type="entry name" value="competence protein ComEA helix-hairpin-helix repeat region"/>
    <property type="match status" value="1"/>
</dbReference>
<dbReference type="InterPro" id="IPR004509">
    <property type="entry name" value="Competence_ComEA_HhH"/>
</dbReference>
<dbReference type="Proteomes" id="UP000501518">
    <property type="component" value="Chromosome"/>
</dbReference>
<feature type="region of interest" description="Disordered" evidence="1">
    <location>
        <begin position="201"/>
        <end position="237"/>
    </location>
</feature>
<organism evidence="4 5">
    <name type="scientific">Brevibacterium luteolum</name>
    <dbReference type="NCBI Taxonomy" id="199591"/>
    <lineage>
        <taxon>Bacteria</taxon>
        <taxon>Bacillati</taxon>
        <taxon>Actinomycetota</taxon>
        <taxon>Actinomycetes</taxon>
        <taxon>Micrococcales</taxon>
        <taxon>Brevibacteriaceae</taxon>
        <taxon>Brevibacterium</taxon>
    </lineage>
</organism>
<dbReference type="EMBL" id="CP035810">
    <property type="protein sequence ID" value="QIN28257.1"/>
    <property type="molecule type" value="Genomic_DNA"/>
</dbReference>
<dbReference type="SUPFAM" id="SSF47781">
    <property type="entry name" value="RuvA domain 2-like"/>
    <property type="match status" value="1"/>
</dbReference>
<evidence type="ECO:0000313" key="5">
    <source>
        <dbReference type="Proteomes" id="UP000501518"/>
    </source>
</evidence>
<feature type="region of interest" description="Disordered" evidence="1">
    <location>
        <begin position="107"/>
        <end position="136"/>
    </location>
</feature>
<dbReference type="GO" id="GO:0006281">
    <property type="term" value="P:DNA repair"/>
    <property type="evidence" value="ECO:0007669"/>
    <property type="project" value="InterPro"/>
</dbReference>
<feature type="region of interest" description="Disordered" evidence="1">
    <location>
        <begin position="1"/>
        <end position="61"/>
    </location>
</feature>
<dbReference type="GO" id="GO:0015628">
    <property type="term" value="P:protein secretion by the type II secretion system"/>
    <property type="evidence" value="ECO:0007669"/>
    <property type="project" value="TreeGrafter"/>
</dbReference>
<keyword evidence="2" id="KW-0812">Transmembrane</keyword>
<feature type="compositionally biased region" description="Acidic residues" evidence="1">
    <location>
        <begin position="51"/>
        <end position="61"/>
    </location>
</feature>
<dbReference type="PANTHER" id="PTHR21180">
    <property type="entry name" value="ENDONUCLEASE/EXONUCLEASE/PHOSPHATASE FAMILY DOMAIN-CONTAINING PROTEIN 1"/>
    <property type="match status" value="1"/>
</dbReference>
<evidence type="ECO:0000256" key="2">
    <source>
        <dbReference type="SAM" id="Phobius"/>
    </source>
</evidence>
<dbReference type="RefSeq" id="WP_207948798.1">
    <property type="nucleotide sequence ID" value="NZ_CP035810.1"/>
</dbReference>
<accession>A0A6G8KTW5</accession>
<feature type="compositionally biased region" description="Basic and acidic residues" evidence="1">
    <location>
        <begin position="1"/>
        <end position="10"/>
    </location>
</feature>
<dbReference type="AlphaFoldDB" id="A0A6G8KTW5"/>
<evidence type="ECO:0000259" key="3">
    <source>
        <dbReference type="SMART" id="SM00278"/>
    </source>
</evidence>
<feature type="domain" description="Helix-hairpin-helix DNA-binding motif class 1" evidence="3">
    <location>
        <begin position="248"/>
        <end position="267"/>
    </location>
</feature>
<name>A0A6G8KTW5_9MICO</name>
<dbReference type="InterPro" id="IPR051675">
    <property type="entry name" value="Endo/Exo/Phosphatase_dom_1"/>
</dbReference>
<dbReference type="Pfam" id="PF10531">
    <property type="entry name" value="SLBB"/>
    <property type="match status" value="1"/>
</dbReference>
<feature type="domain" description="Helix-hairpin-helix DNA-binding motif class 1" evidence="3">
    <location>
        <begin position="278"/>
        <end position="297"/>
    </location>
</feature>
<dbReference type="GO" id="GO:0015627">
    <property type="term" value="C:type II protein secretion system complex"/>
    <property type="evidence" value="ECO:0007669"/>
    <property type="project" value="TreeGrafter"/>
</dbReference>
<feature type="compositionally biased region" description="Low complexity" evidence="1">
    <location>
        <begin position="219"/>
        <end position="236"/>
    </location>
</feature>
<protein>
    <submittedName>
        <fullName evidence="4">ComEA family DNA-binding protein</fullName>
    </submittedName>
</protein>
<dbReference type="GO" id="GO:0003677">
    <property type="term" value="F:DNA binding"/>
    <property type="evidence" value="ECO:0007669"/>
    <property type="project" value="UniProtKB-KW"/>
</dbReference>
<dbReference type="InterPro" id="IPR010994">
    <property type="entry name" value="RuvA_2-like"/>
</dbReference>
<feature type="transmembrane region" description="Helical" evidence="2">
    <location>
        <begin position="82"/>
        <end position="101"/>
    </location>
</feature>
<sequence>MAPSPDDRLADMLTRSAQHGWTPSTSLASRDRPLRHRWPLRPPADVTAQAEAEDDDAADEDTADDAEILALLPGNRPIPRRWIIVAIVVITVVGIAGFVLLRNPTAPEPSTGVEPPTAQPQSPDGAGESSAADAPVQVGADAEEVTAHVVGAVAEPGVVRLQGGARVIDAIEAAGGLSPDAQPEGVNLARLVEDGEQIIVPDRHSPPAAQHHEAGGQDAGQSASSGAGSDPAGPQANAKVNINRATAAELETLPGVGPATAQAIITHREEHGPFGSVEDLVLVHGIGDATLARLREHITVG</sequence>
<keyword evidence="2" id="KW-0472">Membrane</keyword>
<keyword evidence="2" id="KW-1133">Transmembrane helix</keyword>
<dbReference type="KEGG" id="blut:EW640_02400"/>
<dbReference type="Gene3D" id="1.10.150.320">
    <property type="entry name" value="Photosystem II 12 kDa extrinsic protein"/>
    <property type="match status" value="1"/>
</dbReference>